<accession>A0AAP0CE95</accession>
<feature type="region of interest" description="Disordered" evidence="1">
    <location>
        <begin position="287"/>
        <end position="323"/>
    </location>
</feature>
<reference evidence="2 3" key="1">
    <citation type="submission" date="2024-04" db="EMBL/GenBank/DDBJ databases">
        <title>The reference genome of an endangered Asteraceae, Deinandra increscens subsp. villosa, native to the Central Coast of California.</title>
        <authorList>
            <person name="Guilliams M."/>
            <person name="Hasenstab-Lehman K."/>
            <person name="Meyer R."/>
            <person name="Mcevoy S."/>
        </authorList>
    </citation>
    <scope>NUCLEOTIDE SEQUENCE [LARGE SCALE GENOMIC DNA]</scope>
    <source>
        <tissue evidence="2">Leaf</tissue>
    </source>
</reference>
<evidence type="ECO:0000313" key="3">
    <source>
        <dbReference type="Proteomes" id="UP001408789"/>
    </source>
</evidence>
<organism evidence="2 3">
    <name type="scientific">Deinandra increscens subsp. villosa</name>
    <dbReference type="NCBI Taxonomy" id="3103831"/>
    <lineage>
        <taxon>Eukaryota</taxon>
        <taxon>Viridiplantae</taxon>
        <taxon>Streptophyta</taxon>
        <taxon>Embryophyta</taxon>
        <taxon>Tracheophyta</taxon>
        <taxon>Spermatophyta</taxon>
        <taxon>Magnoliopsida</taxon>
        <taxon>eudicotyledons</taxon>
        <taxon>Gunneridae</taxon>
        <taxon>Pentapetalae</taxon>
        <taxon>asterids</taxon>
        <taxon>campanulids</taxon>
        <taxon>Asterales</taxon>
        <taxon>Asteraceae</taxon>
        <taxon>Asteroideae</taxon>
        <taxon>Heliantheae alliance</taxon>
        <taxon>Madieae</taxon>
        <taxon>Madiinae</taxon>
        <taxon>Deinandra</taxon>
    </lineage>
</organism>
<keyword evidence="3" id="KW-1185">Reference proteome</keyword>
<dbReference type="AlphaFoldDB" id="A0AAP0CE95"/>
<name>A0AAP0CE95_9ASTR</name>
<protein>
    <recommendedName>
        <fullName evidence="4">DUF4283 domain-containing protein</fullName>
    </recommendedName>
</protein>
<gene>
    <name evidence="2" type="ORF">SSX86_024717</name>
</gene>
<dbReference type="Proteomes" id="UP001408789">
    <property type="component" value="Unassembled WGS sequence"/>
</dbReference>
<dbReference type="EMBL" id="JBCNJP010000025">
    <property type="protein sequence ID" value="KAK9053643.1"/>
    <property type="molecule type" value="Genomic_DNA"/>
</dbReference>
<comment type="caution">
    <text evidence="2">The sequence shown here is derived from an EMBL/GenBank/DDBJ whole genome shotgun (WGS) entry which is preliminary data.</text>
</comment>
<evidence type="ECO:0000256" key="1">
    <source>
        <dbReference type="SAM" id="MobiDB-lite"/>
    </source>
</evidence>
<feature type="compositionally biased region" description="Basic residues" evidence="1">
    <location>
        <begin position="290"/>
        <end position="303"/>
    </location>
</feature>
<proteinExistence type="predicted"/>
<evidence type="ECO:0000313" key="2">
    <source>
        <dbReference type="EMBL" id="KAK9053643.1"/>
    </source>
</evidence>
<sequence length="430" mass="48275">MEIVVDSQFQGVLRWNGVVLVGRVCNFDTLTKLRIWLDSIDKEPQQTQMEIVVDSQFQGVLKWNGVGLVGRVCNFDTLTKLRIWLDSIVGSSVRIKYVGGFWVILVFEDEEATRDFLSSKKMWERSFQSLEPWEGQSLPIEHVAWLKVFGVPLCLYEDRLFHEIGAKFGEVIQPCQVKEEEDDLSFVMPGILCNSVHRIGNTLSLKWRTEEFSVLVEEEVGEWIPDCLVSGEDELDATMMSVRSGAEDDVSGRNVNEGGSGEGANTQEFVPGVKEILQAQLLNVNGNKDGKKKRCKTFRKKARLEKSVSPSAQKRPKKRAREGEDPFEIDRFIFVVDGGAKIDNVDVQSSIPHEHLGTVQFGHRSSEEEEEPVIDQHVQALGLNAGIISAEVEETVVFAQVLGVEGIENFEHHIEKAICVEGSQHVATCM</sequence>
<evidence type="ECO:0008006" key="4">
    <source>
        <dbReference type="Google" id="ProtNLM"/>
    </source>
</evidence>
<feature type="region of interest" description="Disordered" evidence="1">
    <location>
        <begin position="244"/>
        <end position="267"/>
    </location>
</feature>